<evidence type="ECO:0000256" key="1">
    <source>
        <dbReference type="SAM" id="Phobius"/>
    </source>
</evidence>
<evidence type="ECO:0000313" key="3">
    <source>
        <dbReference type="Proteomes" id="UP000572722"/>
    </source>
</evidence>
<dbReference type="RefSeq" id="WP_171324095.1">
    <property type="nucleotide sequence ID" value="NZ_VTXO01000008.1"/>
</dbReference>
<keyword evidence="1" id="KW-0812">Transmembrane</keyword>
<accession>A0AAE5GTE1</accession>
<feature type="transmembrane region" description="Helical" evidence="1">
    <location>
        <begin position="52"/>
        <end position="69"/>
    </location>
</feature>
<organism evidence="2 3">
    <name type="scientific">Vibrio tubiashii</name>
    <dbReference type="NCBI Taxonomy" id="29498"/>
    <lineage>
        <taxon>Bacteria</taxon>
        <taxon>Pseudomonadati</taxon>
        <taxon>Pseudomonadota</taxon>
        <taxon>Gammaproteobacteria</taxon>
        <taxon>Vibrionales</taxon>
        <taxon>Vibrionaceae</taxon>
        <taxon>Vibrio</taxon>
        <taxon>Vibrio oreintalis group</taxon>
    </lineage>
</organism>
<keyword evidence="1" id="KW-1133">Transmembrane helix</keyword>
<reference evidence="2 3" key="1">
    <citation type="submission" date="2019-08" db="EMBL/GenBank/DDBJ databases">
        <title>Draft genome sequencing and comparative genomics of hatchery-associated Vibrios.</title>
        <authorList>
            <person name="Kehlet-Delgado H."/>
            <person name="Mueller R.S."/>
        </authorList>
    </citation>
    <scope>NUCLEOTIDE SEQUENCE [LARGE SCALE GENOMIC DNA]</scope>
    <source>
        <strain evidence="2 3">01-65-5-1</strain>
    </source>
</reference>
<feature type="transmembrane region" description="Helical" evidence="1">
    <location>
        <begin position="81"/>
        <end position="102"/>
    </location>
</feature>
<dbReference type="EMBL" id="VTXO01000008">
    <property type="protein sequence ID" value="NOI82506.1"/>
    <property type="molecule type" value="Genomic_DNA"/>
</dbReference>
<dbReference type="Proteomes" id="UP000572722">
    <property type="component" value="Unassembled WGS sequence"/>
</dbReference>
<proteinExistence type="predicted"/>
<name>A0AAE5GTE1_9VIBR</name>
<dbReference type="AlphaFoldDB" id="A0AAE5GTE1"/>
<protein>
    <submittedName>
        <fullName evidence="2">Uncharacterized protein</fullName>
    </submittedName>
</protein>
<keyword evidence="1" id="KW-0472">Membrane</keyword>
<gene>
    <name evidence="2" type="ORF">F0237_17700</name>
</gene>
<evidence type="ECO:0000313" key="2">
    <source>
        <dbReference type="EMBL" id="NOI82506.1"/>
    </source>
</evidence>
<comment type="caution">
    <text evidence="2">The sequence shown here is derived from an EMBL/GenBank/DDBJ whole genome shotgun (WGS) entry which is preliminary data.</text>
</comment>
<sequence>MLERIERVLDVNSIEYESGGNTICIKLGTVTSKVKIRYDIAMNTYRVNCNEFVLYTTSFVWFALTFFSITNNSDNAWWSGYSIGITFAAGMGALFQIIVTYVQLLDLRAKLREVGVYLKSGW</sequence>